<sequence length="214" mass="21706">MTQTEDVPRPDPQPGEADETELAASPHHADIAGETAADVDQSAAQIVSALSEQGRTVAVAESLTGGMVSASLVAIAGASAVLRGAVVAYATEVKRDVLGVDPDLLTARGPVDPDVAAQMALGVRRLLKADFGLATTGVAGPGPADGAPAGRVFVAVAGPRDVCREPATDQQFYRPVGNGEVTALVVRLDLPGDRAAVRLGSAARLLELLIDVAC</sequence>
<evidence type="ECO:0000256" key="1">
    <source>
        <dbReference type="SAM" id="MobiDB-lite"/>
    </source>
</evidence>
<evidence type="ECO:0000313" key="3">
    <source>
        <dbReference type="EMBL" id="MBT0773888.1"/>
    </source>
</evidence>
<feature type="region of interest" description="Disordered" evidence="1">
    <location>
        <begin position="1"/>
        <end position="26"/>
    </location>
</feature>
<protein>
    <submittedName>
        <fullName evidence="3">CinA family protein</fullName>
    </submittedName>
</protein>
<evidence type="ECO:0000313" key="4">
    <source>
        <dbReference type="Proteomes" id="UP001197247"/>
    </source>
</evidence>
<evidence type="ECO:0000259" key="2">
    <source>
        <dbReference type="Pfam" id="PF02464"/>
    </source>
</evidence>
<organism evidence="3 4">
    <name type="scientific">Kineosporia corallincola</name>
    <dbReference type="NCBI Taxonomy" id="2835133"/>
    <lineage>
        <taxon>Bacteria</taxon>
        <taxon>Bacillati</taxon>
        <taxon>Actinomycetota</taxon>
        <taxon>Actinomycetes</taxon>
        <taxon>Kineosporiales</taxon>
        <taxon>Kineosporiaceae</taxon>
        <taxon>Kineosporia</taxon>
    </lineage>
</organism>
<dbReference type="Pfam" id="PF02464">
    <property type="entry name" value="CinA"/>
    <property type="match status" value="1"/>
</dbReference>
<gene>
    <name evidence="3" type="ORF">KIH74_33400</name>
</gene>
<dbReference type="InterPro" id="IPR036653">
    <property type="entry name" value="CinA-like_C"/>
</dbReference>
<dbReference type="EMBL" id="JAHBAY010000021">
    <property type="protein sequence ID" value="MBT0773888.1"/>
    <property type="molecule type" value="Genomic_DNA"/>
</dbReference>
<dbReference type="NCBIfam" id="TIGR00199">
    <property type="entry name" value="PncC_domain"/>
    <property type="match status" value="1"/>
</dbReference>
<dbReference type="RefSeq" id="WP_214160428.1">
    <property type="nucleotide sequence ID" value="NZ_JAHBAY010000021.1"/>
</dbReference>
<accession>A0ABS5TSY2</accession>
<reference evidence="3 4" key="1">
    <citation type="submission" date="2021-05" db="EMBL/GenBank/DDBJ databases">
        <title>Kineosporia and Streptomyces sp. nov. two new marine actinobacteria isolated from Coral.</title>
        <authorList>
            <person name="Buangrab K."/>
            <person name="Sutthacheep M."/>
            <person name="Yeemin T."/>
            <person name="Harunari E."/>
            <person name="Igarashi Y."/>
            <person name="Kanchanasin P."/>
            <person name="Tanasupawat S."/>
            <person name="Phongsopitanun W."/>
        </authorList>
    </citation>
    <scope>NUCLEOTIDE SEQUENCE [LARGE SCALE GENOMIC DNA]</scope>
    <source>
        <strain evidence="3 4">J2-2</strain>
    </source>
</reference>
<dbReference type="InterPro" id="IPR008136">
    <property type="entry name" value="CinA_C"/>
</dbReference>
<feature type="domain" description="CinA C-terminal" evidence="2">
    <location>
        <begin position="41"/>
        <end position="163"/>
    </location>
</feature>
<keyword evidence="4" id="KW-1185">Reference proteome</keyword>
<proteinExistence type="predicted"/>
<name>A0ABS5TSY2_9ACTN</name>
<dbReference type="Proteomes" id="UP001197247">
    <property type="component" value="Unassembled WGS sequence"/>
</dbReference>
<comment type="caution">
    <text evidence="3">The sequence shown here is derived from an EMBL/GenBank/DDBJ whole genome shotgun (WGS) entry which is preliminary data.</text>
</comment>
<dbReference type="SUPFAM" id="SSF142433">
    <property type="entry name" value="CinA-like"/>
    <property type="match status" value="1"/>
</dbReference>
<dbReference type="Gene3D" id="3.90.950.20">
    <property type="entry name" value="CinA-like"/>
    <property type="match status" value="1"/>
</dbReference>